<dbReference type="PANTHER" id="PTHR18919">
    <property type="entry name" value="ACETYL-COA C-ACYLTRANSFERASE"/>
    <property type="match status" value="1"/>
</dbReference>
<proteinExistence type="inferred from homology"/>
<evidence type="ECO:0000313" key="10">
    <source>
        <dbReference type="EMBL" id="TDE89929.1"/>
    </source>
</evidence>
<sequence length="395" mass="39282">MPTSPDDVVIVGAARTPYGRINGGLASLPGTALGAHAIAAALAAAGVSGADVEAVVLGQVLQAGAGQNPARQAALAAGIAPSAHAIALNKVCLSGLTAIIDAARLIRTGEATVAVAGGMESMSQAPHLLPGTRAGWVYGDRTAVDHLAHDGLTDAVDGDAMGALTERGNATLGLTRAEQDALAARSHRLAVAARADGVFAAEIAPVTIRGRKGEVVVDADEGVRPDTTEEVLARLRPAFADDGTITAGNSSQLTDGAAAVVLTSRAEAERHGLGALAVVDAAGQVAGPDNSLHSQPARAIAAALTRAGWTVSDLDLVEINEAFAAVVCRSQAELGVDPERVNIHGGAIALGHPIGSSGARLVVHAAHELARRGSGRAAVGLCGGGGQGEALLLRA</sequence>
<dbReference type="NCBIfam" id="TIGR01930">
    <property type="entry name" value="AcCoA-C-Actrans"/>
    <property type="match status" value="1"/>
</dbReference>
<evidence type="ECO:0000256" key="7">
    <source>
        <dbReference type="RuleBase" id="RU003557"/>
    </source>
</evidence>
<dbReference type="InterPro" id="IPR020616">
    <property type="entry name" value="Thiolase_N"/>
</dbReference>
<accession>A0ABY2DZ10</accession>
<dbReference type="RefSeq" id="WP_133109184.1">
    <property type="nucleotide sequence ID" value="NZ_SMNA01000010.1"/>
</dbReference>
<dbReference type="EC" id="2.3.1.9" evidence="2"/>
<organism evidence="10 11">
    <name type="scientific">Occultella glacieicola</name>
    <dbReference type="NCBI Taxonomy" id="2518684"/>
    <lineage>
        <taxon>Bacteria</taxon>
        <taxon>Bacillati</taxon>
        <taxon>Actinomycetota</taxon>
        <taxon>Actinomycetes</taxon>
        <taxon>Micrococcales</taxon>
        <taxon>Ruaniaceae</taxon>
        <taxon>Occultella</taxon>
    </lineage>
</organism>
<keyword evidence="4 7" id="KW-0012">Acyltransferase</keyword>
<comment type="caution">
    <text evidence="10">The sequence shown here is derived from an EMBL/GenBank/DDBJ whole genome shotgun (WGS) entry which is preliminary data.</text>
</comment>
<dbReference type="InterPro" id="IPR020617">
    <property type="entry name" value="Thiolase_C"/>
</dbReference>
<evidence type="ECO:0000313" key="11">
    <source>
        <dbReference type="Proteomes" id="UP000504882"/>
    </source>
</evidence>
<evidence type="ECO:0000256" key="2">
    <source>
        <dbReference type="ARBA" id="ARBA00012705"/>
    </source>
</evidence>
<dbReference type="InterPro" id="IPR002155">
    <property type="entry name" value="Thiolase"/>
</dbReference>
<reference evidence="10 11" key="1">
    <citation type="submission" date="2019-03" db="EMBL/GenBank/DDBJ databases">
        <title>Genomic features of bacteria from cold environments.</title>
        <authorList>
            <person name="Shen L."/>
        </authorList>
    </citation>
    <scope>NUCLEOTIDE SEQUENCE [LARGE SCALE GENOMIC DNA]</scope>
    <source>
        <strain evidence="11">T3246-1</strain>
    </source>
</reference>
<dbReference type="GO" id="GO:0003988">
    <property type="term" value="F:acetyl-CoA C-acyltransferase activity"/>
    <property type="evidence" value="ECO:0007669"/>
    <property type="project" value="UniProtKB-EC"/>
</dbReference>
<keyword evidence="11" id="KW-1185">Reference proteome</keyword>
<evidence type="ECO:0000256" key="6">
    <source>
        <dbReference type="ARBA" id="ARBA00040529"/>
    </source>
</evidence>
<dbReference type="Proteomes" id="UP000504882">
    <property type="component" value="Unassembled WGS sequence"/>
</dbReference>
<dbReference type="PROSITE" id="PS00099">
    <property type="entry name" value="THIOLASE_3"/>
    <property type="match status" value="1"/>
</dbReference>
<comment type="similarity">
    <text evidence="1 7">Belongs to the thiolase-like superfamily. Thiolase family.</text>
</comment>
<dbReference type="Pfam" id="PF02803">
    <property type="entry name" value="Thiolase_C"/>
    <property type="match status" value="1"/>
</dbReference>
<dbReference type="InterPro" id="IPR020613">
    <property type="entry name" value="Thiolase_CS"/>
</dbReference>
<feature type="domain" description="Thiolase C-terminal" evidence="9">
    <location>
        <begin position="275"/>
        <end position="394"/>
    </location>
</feature>
<feature type="domain" description="Thiolase N-terminal" evidence="8">
    <location>
        <begin position="8"/>
        <end position="265"/>
    </location>
</feature>
<evidence type="ECO:0000256" key="4">
    <source>
        <dbReference type="ARBA" id="ARBA00023315"/>
    </source>
</evidence>
<dbReference type="InterPro" id="IPR020615">
    <property type="entry name" value="Thiolase_acyl_enz_int_AS"/>
</dbReference>
<dbReference type="PROSITE" id="PS00098">
    <property type="entry name" value="THIOLASE_1"/>
    <property type="match status" value="1"/>
</dbReference>
<dbReference type="InterPro" id="IPR020610">
    <property type="entry name" value="Thiolase_AS"/>
</dbReference>
<evidence type="ECO:0000256" key="3">
    <source>
        <dbReference type="ARBA" id="ARBA00022679"/>
    </source>
</evidence>
<dbReference type="InterPro" id="IPR016039">
    <property type="entry name" value="Thiolase-like"/>
</dbReference>
<keyword evidence="3 7" id="KW-0808">Transferase</keyword>
<evidence type="ECO:0000259" key="9">
    <source>
        <dbReference type="Pfam" id="PF02803"/>
    </source>
</evidence>
<dbReference type="PANTHER" id="PTHR18919:SF107">
    <property type="entry name" value="ACETYL-COA ACETYLTRANSFERASE, CYTOSOLIC"/>
    <property type="match status" value="1"/>
</dbReference>
<dbReference type="Gene3D" id="3.40.47.10">
    <property type="match status" value="2"/>
</dbReference>
<dbReference type="EMBL" id="SMNA01000010">
    <property type="protein sequence ID" value="TDE89929.1"/>
    <property type="molecule type" value="Genomic_DNA"/>
</dbReference>
<name>A0ABY2DZ10_9MICO</name>
<dbReference type="PROSITE" id="PS00737">
    <property type="entry name" value="THIOLASE_2"/>
    <property type="match status" value="1"/>
</dbReference>
<dbReference type="PIRSF" id="PIRSF000429">
    <property type="entry name" value="Ac-CoA_Ac_transf"/>
    <property type="match status" value="1"/>
</dbReference>
<evidence type="ECO:0000256" key="5">
    <source>
        <dbReference type="ARBA" id="ARBA00030755"/>
    </source>
</evidence>
<evidence type="ECO:0000259" key="8">
    <source>
        <dbReference type="Pfam" id="PF00108"/>
    </source>
</evidence>
<dbReference type="SUPFAM" id="SSF53901">
    <property type="entry name" value="Thiolase-like"/>
    <property type="match status" value="2"/>
</dbReference>
<dbReference type="Pfam" id="PF00108">
    <property type="entry name" value="Thiolase_N"/>
    <property type="match status" value="1"/>
</dbReference>
<gene>
    <name evidence="10" type="ORF">EXU48_18540</name>
</gene>
<protein>
    <recommendedName>
        <fullName evidence="6">Probable acetyl-CoA acetyltransferase</fullName>
        <ecNumber evidence="2">2.3.1.9</ecNumber>
    </recommendedName>
    <alternativeName>
        <fullName evidence="5">Acetoacetyl-CoA thiolase</fullName>
    </alternativeName>
</protein>
<evidence type="ECO:0000256" key="1">
    <source>
        <dbReference type="ARBA" id="ARBA00010982"/>
    </source>
</evidence>
<dbReference type="CDD" id="cd00751">
    <property type="entry name" value="thiolase"/>
    <property type="match status" value="1"/>
</dbReference>